<dbReference type="PROSITE" id="PS00237">
    <property type="entry name" value="G_PROTEIN_RECEP_F1_1"/>
    <property type="match status" value="1"/>
</dbReference>
<comment type="subcellular location">
    <subcellularLocation>
        <location evidence="1 10">Cell membrane</location>
        <topology evidence="1 10">Multi-pass membrane protein</topology>
    </subcellularLocation>
</comment>
<evidence type="ECO:0000256" key="1">
    <source>
        <dbReference type="ARBA" id="ARBA00004651"/>
    </source>
</evidence>
<dbReference type="Gene3D" id="1.20.1070.10">
    <property type="entry name" value="Rhodopsin 7-helix transmembrane proteins"/>
    <property type="match status" value="1"/>
</dbReference>
<dbReference type="AlphaFoldDB" id="A0AAV6YVH3"/>
<comment type="caution">
    <text evidence="12">The sequence shown here is derived from an EMBL/GenBank/DDBJ whole genome shotgun (WGS) entry which is preliminary data.</text>
</comment>
<dbReference type="GO" id="GO:0004930">
    <property type="term" value="F:G protein-coupled receptor activity"/>
    <property type="evidence" value="ECO:0007669"/>
    <property type="project" value="UniProtKB-KW"/>
</dbReference>
<reference evidence="12" key="1">
    <citation type="thesis" date="2020" institute="ProQuest LLC" country="789 East Eisenhower Parkway, Ann Arbor, MI, USA">
        <title>Comparative Genomics and Chromosome Evolution.</title>
        <authorList>
            <person name="Mudd A.B."/>
        </authorList>
    </citation>
    <scope>NUCLEOTIDE SEQUENCE</scope>
    <source>
        <strain evidence="12">237g6f4</strain>
        <tissue evidence="12">Blood</tissue>
    </source>
</reference>
<keyword evidence="2 10" id="KW-1003">Cell membrane</keyword>
<organism evidence="12 13">
    <name type="scientific">Engystomops pustulosus</name>
    <name type="common">Tungara frog</name>
    <name type="synonym">Physalaemus pustulosus</name>
    <dbReference type="NCBI Taxonomy" id="76066"/>
    <lineage>
        <taxon>Eukaryota</taxon>
        <taxon>Metazoa</taxon>
        <taxon>Chordata</taxon>
        <taxon>Craniata</taxon>
        <taxon>Vertebrata</taxon>
        <taxon>Euteleostomi</taxon>
        <taxon>Amphibia</taxon>
        <taxon>Batrachia</taxon>
        <taxon>Anura</taxon>
        <taxon>Neobatrachia</taxon>
        <taxon>Hyloidea</taxon>
        <taxon>Leptodactylidae</taxon>
        <taxon>Leiuperinae</taxon>
        <taxon>Engystomops</taxon>
    </lineage>
</organism>
<dbReference type="InterPro" id="IPR017452">
    <property type="entry name" value="GPCR_Rhodpsn_7TM"/>
</dbReference>
<dbReference type="Pfam" id="PF13853">
    <property type="entry name" value="7tm_4"/>
    <property type="match status" value="1"/>
</dbReference>
<dbReference type="PROSITE" id="PS50262">
    <property type="entry name" value="G_PROTEIN_RECEP_F1_2"/>
    <property type="match status" value="1"/>
</dbReference>
<dbReference type="InterPro" id="IPR000276">
    <property type="entry name" value="GPCR_Rhodpsn"/>
</dbReference>
<keyword evidence="10" id="KW-0716">Sensory transduction</keyword>
<evidence type="ECO:0000313" key="12">
    <source>
        <dbReference type="EMBL" id="KAG8540108.1"/>
    </source>
</evidence>
<feature type="domain" description="G-protein coupled receptors family 1 profile" evidence="11">
    <location>
        <begin position="49"/>
        <end position="298"/>
    </location>
</feature>
<proteinExistence type="inferred from homology"/>
<evidence type="ECO:0000256" key="10">
    <source>
        <dbReference type="RuleBase" id="RU363047"/>
    </source>
</evidence>
<name>A0AAV6YVH3_ENGPU</name>
<evidence type="ECO:0000256" key="6">
    <source>
        <dbReference type="ARBA" id="ARBA00023136"/>
    </source>
</evidence>
<evidence type="ECO:0000256" key="3">
    <source>
        <dbReference type="ARBA" id="ARBA00022692"/>
    </source>
</evidence>
<keyword evidence="10" id="KW-0552">Olfaction</keyword>
<dbReference type="PRINTS" id="PR00237">
    <property type="entry name" value="GPCRRHODOPSN"/>
</dbReference>
<keyword evidence="13" id="KW-1185">Reference proteome</keyword>
<dbReference type="PRINTS" id="PR00245">
    <property type="entry name" value="OLFACTORYR"/>
</dbReference>
<comment type="similarity">
    <text evidence="9">Belongs to the G-protein coupled receptor 1 family.</text>
</comment>
<feature type="transmembrane region" description="Helical" evidence="10">
    <location>
        <begin position="34"/>
        <end position="55"/>
    </location>
</feature>
<accession>A0AAV6YVH3</accession>
<dbReference type="GO" id="GO:0005886">
    <property type="term" value="C:plasma membrane"/>
    <property type="evidence" value="ECO:0007669"/>
    <property type="project" value="UniProtKB-SubCell"/>
</dbReference>
<keyword evidence="5 9" id="KW-0297">G-protein coupled receptor</keyword>
<dbReference type="FunFam" id="1.20.1070.10:FF:000015">
    <property type="entry name" value="Olfactory receptor"/>
    <property type="match status" value="1"/>
</dbReference>
<evidence type="ECO:0000256" key="7">
    <source>
        <dbReference type="ARBA" id="ARBA00023170"/>
    </source>
</evidence>
<evidence type="ECO:0000256" key="2">
    <source>
        <dbReference type="ARBA" id="ARBA00022475"/>
    </source>
</evidence>
<dbReference type="SUPFAM" id="SSF81321">
    <property type="entry name" value="Family A G protein-coupled receptor-like"/>
    <property type="match status" value="1"/>
</dbReference>
<keyword evidence="6 10" id="KW-0472">Membrane</keyword>
<gene>
    <name evidence="12" type="ORF">GDO81_019829</name>
</gene>
<feature type="non-terminal residue" evidence="12">
    <location>
        <position position="315"/>
    </location>
</feature>
<evidence type="ECO:0000259" key="11">
    <source>
        <dbReference type="PROSITE" id="PS50262"/>
    </source>
</evidence>
<evidence type="ECO:0000256" key="5">
    <source>
        <dbReference type="ARBA" id="ARBA00023040"/>
    </source>
</evidence>
<dbReference type="GO" id="GO:0004984">
    <property type="term" value="F:olfactory receptor activity"/>
    <property type="evidence" value="ECO:0007669"/>
    <property type="project" value="InterPro"/>
</dbReference>
<sequence>MMDRHRKDIPVEKLNGSSGFTLLGFSDFHCNHQALFAVFLVVYLLTWTGNLLLLSSIKLSPHLHTPMYFFLGNLSFIDICFSTVTVPKLLMNLLQGGAEITFLECFVQMYAFYSLGNVENLLLSVMAFDRYLAVCNPLRYSSMMNRKIQITLVVASWVVSCLHSLLHSYTVSQLTYCENRLIPHYFCDITSLLQLSCSSTTVAEILIFSEGSIEVVTPFLFILYSYLLIAKAIKRLKTAKGRSKAFSSCSSHLIVICLFYGSVIFIYLRPPANYSADYNRLVSVLYTVVTPTINPFIYSLRNQEVRNTLQKFIKK</sequence>
<dbReference type="PANTHER" id="PTHR48001">
    <property type="entry name" value="OLFACTORY RECEPTOR"/>
    <property type="match status" value="1"/>
</dbReference>
<feature type="transmembrane region" description="Helical" evidence="10">
    <location>
        <begin position="215"/>
        <end position="233"/>
    </location>
</feature>
<dbReference type="InterPro" id="IPR000725">
    <property type="entry name" value="Olfact_rcpt"/>
</dbReference>
<dbReference type="EMBL" id="WNYA01011542">
    <property type="protein sequence ID" value="KAG8540108.1"/>
    <property type="molecule type" value="Genomic_DNA"/>
</dbReference>
<evidence type="ECO:0000313" key="13">
    <source>
        <dbReference type="Proteomes" id="UP000824782"/>
    </source>
</evidence>
<feature type="transmembrane region" description="Helical" evidence="10">
    <location>
        <begin position="67"/>
        <end position="90"/>
    </location>
</feature>
<keyword evidence="7 9" id="KW-0675">Receptor</keyword>
<evidence type="ECO:0000256" key="4">
    <source>
        <dbReference type="ARBA" id="ARBA00022989"/>
    </source>
</evidence>
<protein>
    <recommendedName>
        <fullName evidence="10">Olfactory receptor</fullName>
    </recommendedName>
</protein>
<feature type="transmembrane region" description="Helical" evidence="10">
    <location>
        <begin position="245"/>
        <end position="268"/>
    </location>
</feature>
<keyword evidence="3 9" id="KW-0812">Transmembrane</keyword>
<feature type="transmembrane region" description="Helical" evidence="10">
    <location>
        <begin position="148"/>
        <end position="166"/>
    </location>
</feature>
<evidence type="ECO:0000256" key="9">
    <source>
        <dbReference type="RuleBase" id="RU000688"/>
    </source>
</evidence>
<evidence type="ECO:0000256" key="8">
    <source>
        <dbReference type="ARBA" id="ARBA00023224"/>
    </source>
</evidence>
<keyword evidence="8 9" id="KW-0807">Transducer</keyword>
<dbReference type="Proteomes" id="UP000824782">
    <property type="component" value="Unassembled WGS sequence"/>
</dbReference>
<keyword evidence="4 10" id="KW-1133">Transmembrane helix</keyword>
<feature type="transmembrane region" description="Helical" evidence="10">
    <location>
        <begin position="280"/>
        <end position="300"/>
    </location>
</feature>
<feature type="transmembrane region" description="Helical" evidence="10">
    <location>
        <begin position="110"/>
        <end position="128"/>
    </location>
</feature>